<gene>
    <name evidence="1" type="ORF">METZ01_LOCUS447484</name>
</gene>
<proteinExistence type="predicted"/>
<dbReference type="AlphaFoldDB" id="A0A382ZH67"/>
<sequence length="36" mass="4207">MKKSINLITQSEDNNLRVDVFVNKKESSLSRTRIKN</sequence>
<reference evidence="1" key="1">
    <citation type="submission" date="2018-05" db="EMBL/GenBank/DDBJ databases">
        <authorList>
            <person name="Lanie J.A."/>
            <person name="Ng W.-L."/>
            <person name="Kazmierczak K.M."/>
            <person name="Andrzejewski T.M."/>
            <person name="Davidsen T.M."/>
            <person name="Wayne K.J."/>
            <person name="Tettelin H."/>
            <person name="Glass J.I."/>
            <person name="Rusch D."/>
            <person name="Podicherti R."/>
            <person name="Tsui H.-C.T."/>
            <person name="Winkler M.E."/>
        </authorList>
    </citation>
    <scope>NUCLEOTIDE SEQUENCE</scope>
</reference>
<protein>
    <submittedName>
        <fullName evidence="1">Uncharacterized protein</fullName>
    </submittedName>
</protein>
<evidence type="ECO:0000313" key="1">
    <source>
        <dbReference type="EMBL" id="SVD94630.1"/>
    </source>
</evidence>
<feature type="non-terminal residue" evidence="1">
    <location>
        <position position="36"/>
    </location>
</feature>
<name>A0A382ZH67_9ZZZZ</name>
<organism evidence="1">
    <name type="scientific">marine metagenome</name>
    <dbReference type="NCBI Taxonomy" id="408172"/>
    <lineage>
        <taxon>unclassified sequences</taxon>
        <taxon>metagenomes</taxon>
        <taxon>ecological metagenomes</taxon>
    </lineage>
</organism>
<accession>A0A382ZH67</accession>
<dbReference type="EMBL" id="UINC01183735">
    <property type="protein sequence ID" value="SVD94630.1"/>
    <property type="molecule type" value="Genomic_DNA"/>
</dbReference>